<evidence type="ECO:0000256" key="1">
    <source>
        <dbReference type="ARBA" id="ARBA00004191"/>
    </source>
</evidence>
<name>A0ABD1Y2S5_9MARC</name>
<evidence type="ECO:0000256" key="9">
    <source>
        <dbReference type="PROSITE-ProRule" id="PRU10040"/>
    </source>
</evidence>
<dbReference type="AlphaFoldDB" id="A0ABD1Y2S5"/>
<dbReference type="Gene3D" id="2.160.20.10">
    <property type="entry name" value="Single-stranded right-handed beta-helix, Pectin lyase-like"/>
    <property type="match status" value="1"/>
</dbReference>
<dbReference type="Pfam" id="PF04043">
    <property type="entry name" value="PMEI"/>
    <property type="match status" value="1"/>
</dbReference>
<organism evidence="12 13">
    <name type="scientific">Riccia fluitans</name>
    <dbReference type="NCBI Taxonomy" id="41844"/>
    <lineage>
        <taxon>Eukaryota</taxon>
        <taxon>Viridiplantae</taxon>
        <taxon>Streptophyta</taxon>
        <taxon>Embryophyta</taxon>
        <taxon>Marchantiophyta</taxon>
        <taxon>Marchantiopsida</taxon>
        <taxon>Marchantiidae</taxon>
        <taxon>Marchantiales</taxon>
        <taxon>Ricciaceae</taxon>
        <taxon>Riccia</taxon>
    </lineage>
</organism>
<evidence type="ECO:0000256" key="10">
    <source>
        <dbReference type="RuleBase" id="RU000589"/>
    </source>
</evidence>
<feature type="domain" description="Pectinesterase inhibitor" evidence="11">
    <location>
        <begin position="38"/>
        <end position="188"/>
    </location>
</feature>
<comment type="pathway">
    <text evidence="2 10">Glycan metabolism; pectin degradation; 2-dehydro-3-deoxy-D-gluconate from pectin: step 1/5.</text>
</comment>
<evidence type="ECO:0000256" key="8">
    <source>
        <dbReference type="ARBA" id="ARBA00023085"/>
    </source>
</evidence>
<dbReference type="InterPro" id="IPR018040">
    <property type="entry name" value="Pectinesterase_Tyr_AS"/>
</dbReference>
<comment type="caution">
    <text evidence="12">The sequence shown here is derived from an EMBL/GenBank/DDBJ whole genome shotgun (WGS) entry which is preliminary data.</text>
</comment>
<keyword evidence="8 10" id="KW-0063">Aspartyl esterase</keyword>
<dbReference type="SUPFAM" id="SSF101148">
    <property type="entry name" value="Plant invertase/pectin methylesterase inhibitor"/>
    <property type="match status" value="1"/>
</dbReference>
<keyword evidence="13" id="KW-1185">Reference proteome</keyword>
<keyword evidence="7 10" id="KW-0378">Hydrolase</keyword>
<comment type="function">
    <text evidence="10">Acts in the modification of cell walls via demethylesterification of cell wall pectin.</text>
</comment>
<dbReference type="PROSITE" id="PS00800">
    <property type="entry name" value="PECTINESTERASE_1"/>
    <property type="match status" value="1"/>
</dbReference>
<dbReference type="InterPro" id="IPR033131">
    <property type="entry name" value="Pectinesterase_Asp_AS"/>
</dbReference>
<dbReference type="GO" id="GO:0045490">
    <property type="term" value="P:pectin catabolic process"/>
    <property type="evidence" value="ECO:0007669"/>
    <property type="project" value="UniProtKB-UniRule"/>
</dbReference>
<proteinExistence type="inferred from homology"/>
<dbReference type="PANTHER" id="PTHR31707">
    <property type="entry name" value="PECTINESTERASE"/>
    <property type="match status" value="1"/>
</dbReference>
<feature type="active site" evidence="9">
    <location>
        <position position="393"/>
    </location>
</feature>
<dbReference type="EC" id="3.1.1.11" evidence="5 10"/>
<keyword evidence="6 10" id="KW-0134">Cell wall</keyword>
<dbReference type="PROSITE" id="PS00503">
    <property type="entry name" value="PECTINESTERASE_2"/>
    <property type="match status" value="1"/>
</dbReference>
<keyword evidence="10" id="KW-0961">Cell wall biogenesis/degradation</keyword>
<feature type="chain" id="PRO_5044528806" description="Pectinesterase" evidence="10">
    <location>
        <begin position="21"/>
        <end position="558"/>
    </location>
</feature>
<keyword evidence="10" id="KW-0732">Signal</keyword>
<reference evidence="12 13" key="1">
    <citation type="submission" date="2024-09" db="EMBL/GenBank/DDBJ databases">
        <title>Chromosome-scale assembly of Riccia fluitans.</title>
        <authorList>
            <person name="Paukszto L."/>
            <person name="Sawicki J."/>
            <person name="Karawczyk K."/>
            <person name="Piernik-Szablinska J."/>
            <person name="Szczecinska M."/>
            <person name="Mazdziarz M."/>
        </authorList>
    </citation>
    <scope>NUCLEOTIDE SEQUENCE [LARGE SCALE GENOMIC DNA]</scope>
    <source>
        <strain evidence="12">Rf_01</strain>
        <tissue evidence="12">Aerial parts of the thallus</tissue>
    </source>
</reference>
<evidence type="ECO:0000313" key="13">
    <source>
        <dbReference type="Proteomes" id="UP001605036"/>
    </source>
</evidence>
<accession>A0ABD1Y2S5</accession>
<keyword evidence="10" id="KW-0964">Secreted</keyword>
<dbReference type="GO" id="GO:0030599">
    <property type="term" value="F:pectinesterase activity"/>
    <property type="evidence" value="ECO:0007669"/>
    <property type="project" value="UniProtKB-UniRule"/>
</dbReference>
<evidence type="ECO:0000256" key="3">
    <source>
        <dbReference type="ARBA" id="ARBA00006027"/>
    </source>
</evidence>
<comment type="similarity">
    <text evidence="4">In the C-terminal section; belongs to the pectinesterase family.</text>
</comment>
<evidence type="ECO:0000256" key="5">
    <source>
        <dbReference type="ARBA" id="ARBA00013229"/>
    </source>
</evidence>
<sequence>MALLLWIIWAYFIYLSAVLADFHPRALFVASVASADVSATSTLALACQANRYPDICTTTLAADPRSATADSTALTRLAIDLAVTGSTRDLASVLQMRAGEPLDLDATAGADVCSESLDYAVSTLTASRDSLAVSPIEDVQAWMSAALQFQYDCFSGLSNVPHPPADLATTILPQVNSSMQLISTALSMLDALAYYSTDTTLWAPLPEERPQDIKAILKTINPVWAKPIEACTSSSPSGINTPDVTVALDGTGTYASIQLAVDNAPTFGSTMYIIHIKAGVYNERIRVHRNKTMIMFVGDGSNQTIITGSKSALEPGVVTYQTATVVVLGKGFVARAITFQNTAGSESRQAVAVRVDSDLSAFYDCIFDGFQDTLYAHTGRQFFKSCTIRGTVDFIFGNSAAVFQDCLILFRLREMPGNPTVVVTAQGRTDPGQTTGLVFQNCTISGTPEYLQEELANPSAHNGFLGRPWKLFSRTVFVDSFLDSVIEPAGWLAWKGDFALSSLLYGESGSSGPGAVSLSRMVWSNQLTVEQAGFFNVDSFIQGSRWLPCTSVPYSVQV</sequence>
<dbReference type="GO" id="GO:0042545">
    <property type="term" value="P:cell wall modification"/>
    <property type="evidence" value="ECO:0007669"/>
    <property type="project" value="UniProtKB-UniRule"/>
</dbReference>
<dbReference type="InterPro" id="IPR012334">
    <property type="entry name" value="Pectin_lyas_fold"/>
</dbReference>
<dbReference type="Pfam" id="PF01095">
    <property type="entry name" value="Pectinesterase"/>
    <property type="match status" value="1"/>
</dbReference>
<evidence type="ECO:0000256" key="7">
    <source>
        <dbReference type="ARBA" id="ARBA00022801"/>
    </source>
</evidence>
<comment type="subcellular location">
    <subcellularLocation>
        <location evidence="1 10">Secreted</location>
        <location evidence="1 10">Cell wall</location>
    </subcellularLocation>
</comment>
<dbReference type="SMART" id="SM00856">
    <property type="entry name" value="PMEI"/>
    <property type="match status" value="1"/>
</dbReference>
<dbReference type="InterPro" id="IPR006501">
    <property type="entry name" value="Pectinesterase_inhib_dom"/>
</dbReference>
<evidence type="ECO:0000313" key="12">
    <source>
        <dbReference type="EMBL" id="KAL2621042.1"/>
    </source>
</evidence>
<feature type="signal peptide" evidence="10">
    <location>
        <begin position="1"/>
        <end position="20"/>
    </location>
</feature>
<gene>
    <name evidence="12" type="ORF">R1flu_001247</name>
</gene>
<comment type="similarity">
    <text evidence="3">In the N-terminal section; belongs to the PMEI family.</text>
</comment>
<dbReference type="InterPro" id="IPR000070">
    <property type="entry name" value="Pectinesterase_cat"/>
</dbReference>
<dbReference type="Gene3D" id="1.20.140.40">
    <property type="entry name" value="Invertase/pectin methylesterase inhibitor family protein"/>
    <property type="match status" value="1"/>
</dbReference>
<evidence type="ECO:0000256" key="2">
    <source>
        <dbReference type="ARBA" id="ARBA00005184"/>
    </source>
</evidence>
<dbReference type="Proteomes" id="UP001605036">
    <property type="component" value="Unassembled WGS sequence"/>
</dbReference>
<dbReference type="InterPro" id="IPR011050">
    <property type="entry name" value="Pectin_lyase_fold/virulence"/>
</dbReference>
<dbReference type="FunFam" id="2.160.20.10:FF:000029">
    <property type="entry name" value="Pectinesterase 4"/>
    <property type="match status" value="1"/>
</dbReference>
<dbReference type="NCBIfam" id="TIGR01614">
    <property type="entry name" value="PME_inhib"/>
    <property type="match status" value="1"/>
</dbReference>
<dbReference type="SUPFAM" id="SSF51126">
    <property type="entry name" value="Pectin lyase-like"/>
    <property type="match status" value="1"/>
</dbReference>
<dbReference type="InterPro" id="IPR035513">
    <property type="entry name" value="Invertase/methylesterase_inhib"/>
</dbReference>
<comment type="catalytic activity">
    <reaction evidence="10">
        <text>[(1-&gt;4)-alpha-D-galacturonosyl methyl ester](n) + n H2O = [(1-&gt;4)-alpha-D-galacturonosyl](n) + n methanol + n H(+)</text>
        <dbReference type="Rhea" id="RHEA:22380"/>
        <dbReference type="Rhea" id="RHEA-COMP:14570"/>
        <dbReference type="Rhea" id="RHEA-COMP:14573"/>
        <dbReference type="ChEBI" id="CHEBI:15377"/>
        <dbReference type="ChEBI" id="CHEBI:15378"/>
        <dbReference type="ChEBI" id="CHEBI:17790"/>
        <dbReference type="ChEBI" id="CHEBI:140522"/>
        <dbReference type="ChEBI" id="CHEBI:140523"/>
        <dbReference type="EC" id="3.1.1.11"/>
    </reaction>
</comment>
<dbReference type="EMBL" id="JBHFFA010000006">
    <property type="protein sequence ID" value="KAL2621042.1"/>
    <property type="molecule type" value="Genomic_DNA"/>
</dbReference>
<dbReference type="CDD" id="cd15798">
    <property type="entry name" value="PMEI-like_3"/>
    <property type="match status" value="1"/>
</dbReference>
<protein>
    <recommendedName>
        <fullName evidence="5 10">Pectinesterase</fullName>
        <ecNumber evidence="5 10">3.1.1.11</ecNumber>
    </recommendedName>
</protein>
<evidence type="ECO:0000259" key="11">
    <source>
        <dbReference type="SMART" id="SM00856"/>
    </source>
</evidence>
<evidence type="ECO:0000256" key="4">
    <source>
        <dbReference type="ARBA" id="ARBA00007786"/>
    </source>
</evidence>
<evidence type="ECO:0000256" key="6">
    <source>
        <dbReference type="ARBA" id="ARBA00022512"/>
    </source>
</evidence>